<gene>
    <name evidence="4" type="ORF">V6W80_15250</name>
</gene>
<dbReference type="PANTHER" id="PTHR30344">
    <property type="entry name" value="6-PHOSPHOGLUCONOLACTONASE-RELATED"/>
    <property type="match status" value="1"/>
</dbReference>
<sequence>MSQTPFNRRHFIRLASAAAVLSTTSLASSRLLAATTPSASSMTTTAQAAKFVYVGSRTTRERNARGAGITVYQYDAETGQAKLIQTVEDVVNPSFLCFDREQTFLFCVHGDQQEVSAFAIDGNTGQLSKINTVSCEGRNPVHLSVDPTNHFLAIANYATGAIALIPFGADGKLAAVADLQKLPGEPGPHRIEQASSHPHMIPFDPFGRHVVVPDKGLDAVFVYRVETITDKPSLVQTSVVKTRESAGPRHVVFAPKGRPFAYVVNELDSTVTAYRYDGESGALAAIQVLPTLPDDFTGSSRAAAIVMAPNGETLYVSNRGHDSIAIFSLDSKSGWLQAVGYQASGGRKPRFVTISPDGRFVFAANEDSDNIQRLSVIPEGRLDTPKIAINTGSPVCMIFKTA</sequence>
<dbReference type="GO" id="GO:0016787">
    <property type="term" value="F:hydrolase activity"/>
    <property type="evidence" value="ECO:0007669"/>
    <property type="project" value="UniProtKB-KW"/>
</dbReference>
<dbReference type="RefSeq" id="WP_338544722.1">
    <property type="nucleotide sequence ID" value="NZ_CP145723.1"/>
</dbReference>
<dbReference type="PROSITE" id="PS51318">
    <property type="entry name" value="TAT"/>
    <property type="match status" value="1"/>
</dbReference>
<keyword evidence="2" id="KW-0119">Carbohydrate metabolism</keyword>
<evidence type="ECO:0000256" key="3">
    <source>
        <dbReference type="SAM" id="SignalP"/>
    </source>
</evidence>
<evidence type="ECO:0000313" key="5">
    <source>
        <dbReference type="Proteomes" id="UP001372714"/>
    </source>
</evidence>
<organism evidence="4 5">
    <name type="scientific">Pseudomonas benzopyrenica</name>
    <dbReference type="NCBI Taxonomy" id="2993566"/>
    <lineage>
        <taxon>Bacteria</taxon>
        <taxon>Pseudomonadati</taxon>
        <taxon>Pseudomonadota</taxon>
        <taxon>Gammaproteobacteria</taxon>
        <taxon>Pseudomonadales</taxon>
        <taxon>Pseudomonadaceae</taxon>
        <taxon>Pseudomonas</taxon>
    </lineage>
</organism>
<dbReference type="InterPro" id="IPR011048">
    <property type="entry name" value="Haem_d1_sf"/>
</dbReference>
<keyword evidence="5" id="KW-1185">Reference proteome</keyword>
<dbReference type="InterPro" id="IPR006311">
    <property type="entry name" value="TAT_signal"/>
</dbReference>
<name>A0ABZ2FLI7_9PSED</name>
<dbReference type="InterPro" id="IPR015943">
    <property type="entry name" value="WD40/YVTN_repeat-like_dom_sf"/>
</dbReference>
<dbReference type="SUPFAM" id="SSF51004">
    <property type="entry name" value="C-terminal (heme d1) domain of cytochrome cd1-nitrite reductase"/>
    <property type="match status" value="1"/>
</dbReference>
<proteinExistence type="inferred from homology"/>
<evidence type="ECO:0000256" key="1">
    <source>
        <dbReference type="ARBA" id="ARBA00005564"/>
    </source>
</evidence>
<feature type="chain" id="PRO_5045231006" evidence="3">
    <location>
        <begin position="34"/>
        <end position="402"/>
    </location>
</feature>
<dbReference type="Pfam" id="PF10282">
    <property type="entry name" value="Lactonase"/>
    <property type="match status" value="1"/>
</dbReference>
<protein>
    <submittedName>
        <fullName evidence="4">Lactonase family protein</fullName>
        <ecNumber evidence="4">3.1.1.-</ecNumber>
    </submittedName>
</protein>
<dbReference type="InterPro" id="IPR019405">
    <property type="entry name" value="Lactonase_7-beta_prop"/>
</dbReference>
<dbReference type="InterPro" id="IPR050282">
    <property type="entry name" value="Cycloisomerase_2"/>
</dbReference>
<dbReference type="Proteomes" id="UP001372714">
    <property type="component" value="Chromosome"/>
</dbReference>
<dbReference type="EMBL" id="CP145723">
    <property type="protein sequence ID" value="WWM65078.1"/>
    <property type="molecule type" value="Genomic_DNA"/>
</dbReference>
<keyword evidence="3" id="KW-0732">Signal</keyword>
<keyword evidence="4" id="KW-0378">Hydrolase</keyword>
<dbReference type="EC" id="3.1.1.-" evidence="4"/>
<evidence type="ECO:0000256" key="2">
    <source>
        <dbReference type="ARBA" id="ARBA00022526"/>
    </source>
</evidence>
<reference evidence="4 5" key="1">
    <citation type="submission" date="2024-02" db="EMBL/GenBank/DDBJ databases">
        <title>The whole genome sequence of Pseudomonas benzopyrenica MLY92.</title>
        <authorList>
            <person name="Liu Y."/>
        </authorList>
    </citation>
    <scope>NUCLEOTIDE SEQUENCE [LARGE SCALE GENOMIC DNA]</scope>
    <source>
        <strain evidence="4 5">MLY92</strain>
    </source>
</reference>
<accession>A0ABZ2FLI7</accession>
<comment type="similarity">
    <text evidence="1">Belongs to the cycloisomerase 2 family.</text>
</comment>
<dbReference type="Gene3D" id="2.130.10.10">
    <property type="entry name" value="YVTN repeat-like/Quinoprotein amine dehydrogenase"/>
    <property type="match status" value="1"/>
</dbReference>
<dbReference type="PANTHER" id="PTHR30344:SF1">
    <property type="entry name" value="6-PHOSPHOGLUCONOLACTONASE"/>
    <property type="match status" value="1"/>
</dbReference>
<evidence type="ECO:0000313" key="4">
    <source>
        <dbReference type="EMBL" id="WWM65078.1"/>
    </source>
</evidence>
<feature type="signal peptide" evidence="3">
    <location>
        <begin position="1"/>
        <end position="33"/>
    </location>
</feature>
<keyword evidence="2" id="KW-0313">Glucose metabolism</keyword>